<comment type="caution">
    <text evidence="1">The sequence shown here is derived from an EMBL/GenBank/DDBJ whole genome shotgun (WGS) entry which is preliminary data.</text>
</comment>
<dbReference type="RefSeq" id="WP_034834890.1">
    <property type="nucleotide sequence ID" value="NZ_JANX01000088.1"/>
</dbReference>
<evidence type="ECO:0000313" key="1">
    <source>
        <dbReference type="EMBL" id="KGM34500.1"/>
    </source>
</evidence>
<protein>
    <submittedName>
        <fullName evidence="1">Uncharacterized protein</fullName>
    </submittedName>
</protein>
<gene>
    <name evidence="1" type="ORF">P409_09815</name>
</gene>
<dbReference type="Proteomes" id="UP000029995">
    <property type="component" value="Unassembled WGS sequence"/>
</dbReference>
<sequence>MPDTREKLVDFVTRRAFDPVLKAQAEGRSEAEKRKLEHVQKATRTEVERYRGYGSAKEVVVNFKRDLDSEPARKVHAELKALGLPTVNDIRDEFESLAKELGVDASR</sequence>
<evidence type="ECO:0000313" key="2">
    <source>
        <dbReference type="Proteomes" id="UP000029995"/>
    </source>
</evidence>
<dbReference type="AlphaFoldDB" id="A0A0A0D8W6"/>
<proteinExistence type="predicted"/>
<dbReference type="EMBL" id="JANX01000088">
    <property type="protein sequence ID" value="KGM34500.1"/>
    <property type="molecule type" value="Genomic_DNA"/>
</dbReference>
<organism evidence="1 2">
    <name type="scientific">Inquilinus limosus MP06</name>
    <dbReference type="NCBI Taxonomy" id="1398085"/>
    <lineage>
        <taxon>Bacteria</taxon>
        <taxon>Pseudomonadati</taxon>
        <taxon>Pseudomonadota</taxon>
        <taxon>Alphaproteobacteria</taxon>
        <taxon>Rhodospirillales</taxon>
        <taxon>Rhodospirillaceae</taxon>
        <taxon>Inquilinus</taxon>
    </lineage>
</organism>
<name>A0A0A0D8W6_9PROT</name>
<accession>A0A0A0D8W6</accession>
<dbReference type="OrthoDB" id="8082779at2"/>
<reference evidence="1 2" key="1">
    <citation type="submission" date="2014-01" db="EMBL/GenBank/DDBJ databases">
        <title>Genome sequence determination for a cystic fibrosis isolate, Inquilinus limosus.</title>
        <authorList>
            <person name="Pino M."/>
            <person name="Di Conza J."/>
            <person name="Gutkind G."/>
        </authorList>
    </citation>
    <scope>NUCLEOTIDE SEQUENCE [LARGE SCALE GENOMIC DNA]</scope>
    <source>
        <strain evidence="1 2">MP06</strain>
    </source>
</reference>